<dbReference type="EMBL" id="JEMT01023740">
    <property type="protein sequence ID" value="EXX63883.1"/>
    <property type="molecule type" value="Genomic_DNA"/>
</dbReference>
<evidence type="ECO:0000259" key="6">
    <source>
        <dbReference type="PROSITE" id="PS50157"/>
    </source>
</evidence>
<dbReference type="PROSITE" id="PS50157">
    <property type="entry name" value="ZINC_FINGER_C2H2_2"/>
    <property type="match status" value="1"/>
</dbReference>
<dbReference type="GO" id="GO:0008270">
    <property type="term" value="F:zinc ion binding"/>
    <property type="evidence" value="ECO:0007669"/>
    <property type="project" value="UniProtKB-KW"/>
</dbReference>
<dbReference type="STRING" id="1432141.A0A015MAL0"/>
<dbReference type="OrthoDB" id="2340833at2759"/>
<evidence type="ECO:0000256" key="4">
    <source>
        <dbReference type="ARBA" id="ARBA00022833"/>
    </source>
</evidence>
<dbReference type="GO" id="GO:0045944">
    <property type="term" value="P:positive regulation of transcription by RNA polymerase II"/>
    <property type="evidence" value="ECO:0007669"/>
    <property type="project" value="UniProtKB-ARBA"/>
</dbReference>
<keyword evidence="3 5" id="KW-0863">Zinc-finger</keyword>
<evidence type="ECO:0000256" key="2">
    <source>
        <dbReference type="ARBA" id="ARBA00022737"/>
    </source>
</evidence>
<gene>
    <name evidence="7" type="ORF">RirG_148130</name>
</gene>
<sequence length="291" mass="33505">MHLIMQTGNTNHATMSESTNSMPFVCKWLDSHSKPQYFKTVKELRKHVAKHDINSCNKSLPGNHIYICPWKDCKKSHNSIIMLEEHLRKHIQQRPFKCSVCNTRFDTPVALGQHLINNHKDSFTDFTSDDEIEELNSDKVDVLVKEKVDRDEANFLIDGKVKVSPTSHTAKLSYRDVLIKGSVNNDVTNTSKKSSPDTKYPFYISYDQREEGLKLLHEGLIAISNMAEKRIEENLANYDPNNTDNLPAAPKDHLTEEEEEKLFWETIYDVYKGTDAIMMLTKAREMLGMEI</sequence>
<evidence type="ECO:0000313" key="8">
    <source>
        <dbReference type="Proteomes" id="UP000022910"/>
    </source>
</evidence>
<proteinExistence type="predicted"/>
<dbReference type="SMART" id="SM00355">
    <property type="entry name" value="ZnF_C2H2"/>
    <property type="match status" value="3"/>
</dbReference>
<dbReference type="GO" id="GO:0005634">
    <property type="term" value="C:nucleus"/>
    <property type="evidence" value="ECO:0007669"/>
    <property type="project" value="UniProtKB-ARBA"/>
</dbReference>
<reference evidence="7 8" key="1">
    <citation type="submission" date="2014-02" db="EMBL/GenBank/DDBJ databases">
        <title>Single nucleus genome sequencing reveals high similarity among nuclei of an endomycorrhizal fungus.</title>
        <authorList>
            <person name="Lin K."/>
            <person name="Geurts R."/>
            <person name="Zhang Z."/>
            <person name="Limpens E."/>
            <person name="Saunders D.G."/>
            <person name="Mu D."/>
            <person name="Pang E."/>
            <person name="Cao H."/>
            <person name="Cha H."/>
            <person name="Lin T."/>
            <person name="Zhou Q."/>
            <person name="Shang Y."/>
            <person name="Li Y."/>
            <person name="Ivanov S."/>
            <person name="Sharma T."/>
            <person name="Velzen R.V."/>
            <person name="Ruijter N.D."/>
            <person name="Aanen D.K."/>
            <person name="Win J."/>
            <person name="Kamoun S."/>
            <person name="Bisseling T."/>
            <person name="Huang S."/>
        </authorList>
    </citation>
    <scope>NUCLEOTIDE SEQUENCE [LARGE SCALE GENOMIC DNA]</scope>
    <source>
        <strain evidence="8">DAOM197198w</strain>
    </source>
</reference>
<evidence type="ECO:0000313" key="7">
    <source>
        <dbReference type="EMBL" id="EXX63883.1"/>
    </source>
</evidence>
<keyword evidence="2" id="KW-0677">Repeat</keyword>
<dbReference type="PROSITE" id="PS00028">
    <property type="entry name" value="ZINC_FINGER_C2H2_1"/>
    <property type="match status" value="1"/>
</dbReference>
<organism evidence="7 8">
    <name type="scientific">Rhizophagus irregularis (strain DAOM 197198w)</name>
    <name type="common">Glomus intraradices</name>
    <dbReference type="NCBI Taxonomy" id="1432141"/>
    <lineage>
        <taxon>Eukaryota</taxon>
        <taxon>Fungi</taxon>
        <taxon>Fungi incertae sedis</taxon>
        <taxon>Mucoromycota</taxon>
        <taxon>Glomeromycotina</taxon>
        <taxon>Glomeromycetes</taxon>
        <taxon>Glomerales</taxon>
        <taxon>Glomeraceae</taxon>
        <taxon>Rhizophagus</taxon>
    </lineage>
</organism>
<evidence type="ECO:0000256" key="1">
    <source>
        <dbReference type="ARBA" id="ARBA00022723"/>
    </source>
</evidence>
<keyword evidence="4" id="KW-0862">Zinc</keyword>
<name>A0A015MAL0_RHIIW</name>
<dbReference type="Proteomes" id="UP000022910">
    <property type="component" value="Unassembled WGS sequence"/>
</dbReference>
<keyword evidence="8" id="KW-1185">Reference proteome</keyword>
<dbReference type="GO" id="GO:0000978">
    <property type="term" value="F:RNA polymerase II cis-regulatory region sequence-specific DNA binding"/>
    <property type="evidence" value="ECO:0007669"/>
    <property type="project" value="TreeGrafter"/>
</dbReference>
<keyword evidence="1" id="KW-0479">Metal-binding</keyword>
<dbReference type="GO" id="GO:0000981">
    <property type="term" value="F:DNA-binding transcription factor activity, RNA polymerase II-specific"/>
    <property type="evidence" value="ECO:0007669"/>
    <property type="project" value="TreeGrafter"/>
</dbReference>
<dbReference type="HOGENOM" id="CLU_091096_0_0_1"/>
<dbReference type="InterPro" id="IPR036236">
    <property type="entry name" value="Znf_C2H2_sf"/>
</dbReference>
<dbReference type="Pfam" id="PF13912">
    <property type="entry name" value="zf-C2H2_6"/>
    <property type="match status" value="1"/>
</dbReference>
<evidence type="ECO:0000256" key="5">
    <source>
        <dbReference type="PROSITE-ProRule" id="PRU00042"/>
    </source>
</evidence>
<dbReference type="InterPro" id="IPR013087">
    <property type="entry name" value="Znf_C2H2_type"/>
</dbReference>
<protein>
    <recommendedName>
        <fullName evidence="6">C2H2-type domain-containing protein</fullName>
    </recommendedName>
</protein>
<accession>A0A015MAL0</accession>
<feature type="domain" description="C2H2-type" evidence="6">
    <location>
        <begin position="66"/>
        <end position="95"/>
    </location>
</feature>
<dbReference type="PANTHER" id="PTHR19818:SF139">
    <property type="entry name" value="PAIR-RULE PROTEIN ODD-PAIRED"/>
    <property type="match status" value="1"/>
</dbReference>
<dbReference type="InterPro" id="IPR050329">
    <property type="entry name" value="GLI_C2H2-zinc-finger"/>
</dbReference>
<dbReference type="PANTHER" id="PTHR19818">
    <property type="entry name" value="ZINC FINGER PROTEIN ZIC AND GLI"/>
    <property type="match status" value="1"/>
</dbReference>
<evidence type="ECO:0000256" key="3">
    <source>
        <dbReference type="ARBA" id="ARBA00022771"/>
    </source>
</evidence>
<dbReference type="SUPFAM" id="SSF57667">
    <property type="entry name" value="beta-beta-alpha zinc fingers"/>
    <property type="match status" value="1"/>
</dbReference>
<dbReference type="Gene3D" id="3.30.160.60">
    <property type="entry name" value="Classic Zinc Finger"/>
    <property type="match status" value="1"/>
</dbReference>
<comment type="caution">
    <text evidence="7">The sequence shown here is derived from an EMBL/GenBank/DDBJ whole genome shotgun (WGS) entry which is preliminary data.</text>
</comment>
<dbReference type="AlphaFoldDB" id="A0A015MAL0"/>